<evidence type="ECO:0000256" key="5">
    <source>
        <dbReference type="ARBA" id="ARBA00022989"/>
    </source>
</evidence>
<organism evidence="10 11">
    <name type="scientific">Mycolicibacterium aromaticivorans JS19b1 = JCM 16368</name>
    <dbReference type="NCBI Taxonomy" id="1440774"/>
    <lineage>
        <taxon>Bacteria</taxon>
        <taxon>Bacillati</taxon>
        <taxon>Actinomycetota</taxon>
        <taxon>Actinomycetes</taxon>
        <taxon>Mycobacteriales</taxon>
        <taxon>Mycobacteriaceae</taxon>
        <taxon>Mycolicibacterium</taxon>
    </lineage>
</organism>
<keyword evidence="6 8" id="KW-0472">Membrane</keyword>
<name>A0A064CFS1_9MYCO</name>
<evidence type="ECO:0000259" key="9">
    <source>
        <dbReference type="Pfam" id="PF02397"/>
    </source>
</evidence>
<dbReference type="Pfam" id="PF02397">
    <property type="entry name" value="Bac_transf"/>
    <property type="match status" value="1"/>
</dbReference>
<dbReference type="STRING" id="1440774.Y900_009465"/>
<dbReference type="GO" id="GO:0016780">
    <property type="term" value="F:phosphotransferase activity, for other substituted phosphate groups"/>
    <property type="evidence" value="ECO:0007669"/>
    <property type="project" value="TreeGrafter"/>
</dbReference>
<dbReference type="Proteomes" id="UP000022835">
    <property type="component" value="Unassembled WGS sequence"/>
</dbReference>
<comment type="similarity">
    <text evidence="2">Belongs to the bacterial sugar transferase family.</text>
</comment>
<dbReference type="OrthoDB" id="9808602at2"/>
<dbReference type="eggNOG" id="COG1086">
    <property type="taxonomic scope" value="Bacteria"/>
</dbReference>
<dbReference type="Pfam" id="PF13727">
    <property type="entry name" value="CoA_binding_3"/>
    <property type="match status" value="1"/>
</dbReference>
<feature type="transmembrane region" description="Helical" evidence="8">
    <location>
        <begin position="135"/>
        <end position="155"/>
    </location>
</feature>
<evidence type="ECO:0000256" key="8">
    <source>
        <dbReference type="SAM" id="Phobius"/>
    </source>
</evidence>
<comment type="caution">
    <text evidence="10">The sequence shown here is derived from an EMBL/GenBank/DDBJ whole genome shotgun (WGS) entry which is preliminary data.</text>
</comment>
<dbReference type="RefSeq" id="WP_036341531.1">
    <property type="nucleotide sequence ID" value="NZ_JALN02000001.1"/>
</dbReference>
<accession>A0A064CFS1</accession>
<evidence type="ECO:0000256" key="6">
    <source>
        <dbReference type="ARBA" id="ARBA00023136"/>
    </source>
</evidence>
<evidence type="ECO:0000256" key="7">
    <source>
        <dbReference type="SAM" id="MobiDB-lite"/>
    </source>
</evidence>
<dbReference type="InterPro" id="IPR017475">
    <property type="entry name" value="EPS_sugar_tfrase"/>
</dbReference>
<feature type="compositionally biased region" description="Polar residues" evidence="7">
    <location>
        <begin position="1"/>
        <end position="13"/>
    </location>
</feature>
<gene>
    <name evidence="10" type="ORF">Y900_009465</name>
</gene>
<evidence type="ECO:0000256" key="3">
    <source>
        <dbReference type="ARBA" id="ARBA00022679"/>
    </source>
</evidence>
<dbReference type="NCBIfam" id="TIGR03025">
    <property type="entry name" value="EPS_sugtrans"/>
    <property type="match status" value="1"/>
</dbReference>
<dbReference type="PANTHER" id="PTHR30576:SF0">
    <property type="entry name" value="UNDECAPRENYL-PHOSPHATE N-ACETYLGALACTOSAMINYL 1-PHOSPHATE TRANSFERASE-RELATED"/>
    <property type="match status" value="1"/>
</dbReference>
<dbReference type="EMBL" id="JALN02000001">
    <property type="protein sequence ID" value="KDE99170.1"/>
    <property type="molecule type" value="Genomic_DNA"/>
</dbReference>
<evidence type="ECO:0000313" key="10">
    <source>
        <dbReference type="EMBL" id="KDE99170.1"/>
    </source>
</evidence>
<comment type="subcellular location">
    <subcellularLocation>
        <location evidence="1">Membrane</location>
        <topology evidence="1">Multi-pass membrane protein</topology>
    </subcellularLocation>
</comment>
<evidence type="ECO:0000256" key="2">
    <source>
        <dbReference type="ARBA" id="ARBA00006464"/>
    </source>
</evidence>
<protein>
    <submittedName>
        <fullName evidence="10">UDP-phosphate galactose phosphotransferase</fullName>
    </submittedName>
</protein>
<feature type="domain" description="Bacterial sugar transferase" evidence="9">
    <location>
        <begin position="302"/>
        <end position="490"/>
    </location>
</feature>
<dbReference type="InterPro" id="IPR003362">
    <property type="entry name" value="Bact_transf"/>
</dbReference>
<evidence type="ECO:0000256" key="4">
    <source>
        <dbReference type="ARBA" id="ARBA00022692"/>
    </source>
</evidence>
<proteinExistence type="inferred from homology"/>
<dbReference type="AlphaFoldDB" id="A0A064CFS1"/>
<dbReference type="GO" id="GO:0016020">
    <property type="term" value="C:membrane"/>
    <property type="evidence" value="ECO:0007669"/>
    <property type="project" value="UniProtKB-SubCell"/>
</dbReference>
<keyword evidence="5 8" id="KW-1133">Transmembrane helix</keyword>
<sequence>MATRTLQVENSPTAPAGNGKHAPRKKTFAERVRTDPLSTIITVSIDVLSVSIATALGAWWATSRNDYPPDLWLAILFVPVVVATLAARGVYRRRLNREFLDEIGPIEATVAISTMFLLAGMLLTQESGRPGSTVLKIWLCAAVLMPFGRLVRVIVQRSLRRHHHLVAPTLIVGNGRVAGHIINRLEEFPEYGLGPVGIIDAEPWFGQAGDPRPDIPYLGPPENIDKAIQETGAQNVVIAFSRTQDQVLTHVVRAAHQNGLRVWVVPRMFDTIGERARIEHVGGTPLLALPHTNPRGWQFTVKHVFDRVMSFLLLLFISPVFLTLVLLVKLSSPGPIFFRQPRVGRDGRVFDCLKFRTMRAPDAADAAFQLKTGAAPGGVEGVDRRTKIGKILRATSLDELPQFLNVLKGEMSLVGPRPERPEFVELFEAQIQRYGERHRVRAGVTGWAQVHGLRGQTSIADRAEWDNYYIENFSIALDLKILALTIPAVLRRAE</sequence>
<dbReference type="PANTHER" id="PTHR30576">
    <property type="entry name" value="COLANIC BIOSYNTHESIS UDP-GLUCOSE LIPID CARRIER TRANSFERASE"/>
    <property type="match status" value="1"/>
</dbReference>
<feature type="region of interest" description="Disordered" evidence="7">
    <location>
        <begin position="1"/>
        <end position="25"/>
    </location>
</feature>
<keyword evidence="11" id="KW-1185">Reference proteome</keyword>
<dbReference type="Gene3D" id="3.40.50.720">
    <property type="entry name" value="NAD(P)-binding Rossmann-like Domain"/>
    <property type="match status" value="1"/>
</dbReference>
<evidence type="ECO:0000256" key="1">
    <source>
        <dbReference type="ARBA" id="ARBA00004141"/>
    </source>
</evidence>
<dbReference type="eggNOG" id="COG2148">
    <property type="taxonomic scope" value="Bacteria"/>
</dbReference>
<reference evidence="10" key="1">
    <citation type="submission" date="2014-05" db="EMBL/GenBank/DDBJ databases">
        <title>Genome sequence of Mycobacterium aromaticivorans strain JS19b1T (= DSM 45407T).</title>
        <authorList>
            <person name="Kwak Y."/>
            <person name="Park G.-S."/>
            <person name="Li Q.X."/>
            <person name="Lee S.-E."/>
            <person name="Shin J.-H."/>
        </authorList>
    </citation>
    <scope>NUCLEOTIDE SEQUENCE [LARGE SCALE GENOMIC DNA]</scope>
    <source>
        <strain evidence="10">JS19b1</strain>
    </source>
</reference>
<feature type="transmembrane region" description="Helical" evidence="8">
    <location>
        <begin position="308"/>
        <end position="328"/>
    </location>
</feature>
<evidence type="ECO:0000313" key="11">
    <source>
        <dbReference type="Proteomes" id="UP000022835"/>
    </source>
</evidence>
<feature type="transmembrane region" description="Helical" evidence="8">
    <location>
        <begin position="71"/>
        <end position="91"/>
    </location>
</feature>
<keyword evidence="3" id="KW-0808">Transferase</keyword>
<keyword evidence="4 8" id="KW-0812">Transmembrane</keyword>
<feature type="transmembrane region" description="Helical" evidence="8">
    <location>
        <begin position="37"/>
        <end position="59"/>
    </location>
</feature>
<feature type="transmembrane region" description="Helical" evidence="8">
    <location>
        <begin position="103"/>
        <end position="123"/>
    </location>
</feature>